<feature type="short sequence motif" description="Nudix box" evidence="14">
    <location>
        <begin position="242"/>
        <end position="264"/>
    </location>
</feature>
<evidence type="ECO:0000259" key="15">
    <source>
        <dbReference type="PROSITE" id="PS51462"/>
    </source>
</evidence>
<dbReference type="AlphaFoldDB" id="A0A0P1G525"/>
<dbReference type="CDD" id="cd06661">
    <property type="entry name" value="GGCT_like"/>
    <property type="match status" value="1"/>
</dbReference>
<dbReference type="CDD" id="cd24155">
    <property type="entry name" value="NUDIX_ADPRase"/>
    <property type="match status" value="1"/>
</dbReference>
<evidence type="ECO:0000256" key="9">
    <source>
        <dbReference type="ARBA" id="ARBA00030162"/>
    </source>
</evidence>
<name>A0A0P1G525_9RHOB</name>
<dbReference type="InterPro" id="IPR000086">
    <property type="entry name" value="NUDIX_hydrolase_dom"/>
</dbReference>
<dbReference type="GO" id="GO:0019144">
    <property type="term" value="F:ADP-sugar diphosphatase activity"/>
    <property type="evidence" value="ECO:0007669"/>
    <property type="project" value="TreeGrafter"/>
</dbReference>
<evidence type="ECO:0000256" key="5">
    <source>
        <dbReference type="ARBA" id="ARBA00022723"/>
    </source>
</evidence>
<dbReference type="SUPFAM" id="SSF110857">
    <property type="entry name" value="Gamma-glutamyl cyclotransferase-like"/>
    <property type="match status" value="1"/>
</dbReference>
<evidence type="ECO:0000256" key="4">
    <source>
        <dbReference type="ARBA" id="ARBA00013297"/>
    </source>
</evidence>
<evidence type="ECO:0000256" key="11">
    <source>
        <dbReference type="ARBA" id="ARBA00033056"/>
    </source>
</evidence>
<dbReference type="EMBL" id="CYSE01000002">
    <property type="protein sequence ID" value="CUH76815.1"/>
    <property type="molecule type" value="Genomic_DNA"/>
</dbReference>
<evidence type="ECO:0000256" key="14">
    <source>
        <dbReference type="PIRSR" id="PIRSR604385-3"/>
    </source>
</evidence>
<dbReference type="Pfam" id="PF00293">
    <property type="entry name" value="NUDIX"/>
    <property type="match status" value="1"/>
</dbReference>
<dbReference type="Proteomes" id="UP000054935">
    <property type="component" value="Unassembled WGS sequence"/>
</dbReference>
<keyword evidence="6 16" id="KW-0378">Hydrolase</keyword>
<dbReference type="GO" id="GO:0005829">
    <property type="term" value="C:cytosol"/>
    <property type="evidence" value="ECO:0007669"/>
    <property type="project" value="TreeGrafter"/>
</dbReference>
<dbReference type="InterPro" id="IPR015797">
    <property type="entry name" value="NUDIX_hydrolase-like_dom_sf"/>
</dbReference>
<evidence type="ECO:0000256" key="1">
    <source>
        <dbReference type="ARBA" id="ARBA00001946"/>
    </source>
</evidence>
<proteinExistence type="inferred from homology"/>
<dbReference type="EC" id="3.6.1.13" evidence="3"/>
<feature type="binding site" evidence="13">
    <location>
        <position position="261"/>
    </location>
    <ligand>
        <name>Mg(2+)</name>
        <dbReference type="ChEBI" id="CHEBI:18420"/>
        <label>1</label>
    </ligand>
</feature>
<dbReference type="InterPro" id="IPR020084">
    <property type="entry name" value="NUDIX_hydrolase_CS"/>
</dbReference>
<feature type="binding site" evidence="13">
    <location>
        <position position="257"/>
    </location>
    <ligand>
        <name>Mg(2+)</name>
        <dbReference type="ChEBI" id="CHEBI:18420"/>
        <label>1</label>
    </ligand>
</feature>
<evidence type="ECO:0000313" key="16">
    <source>
        <dbReference type="EMBL" id="CUH76815.1"/>
    </source>
</evidence>
<evidence type="ECO:0000256" key="7">
    <source>
        <dbReference type="ARBA" id="ARBA00022842"/>
    </source>
</evidence>
<dbReference type="InterPro" id="IPR036568">
    <property type="entry name" value="GGCT-like_sf"/>
</dbReference>
<keyword evidence="5 13" id="KW-0479">Metal-binding</keyword>
<comment type="catalytic activity">
    <reaction evidence="12">
        <text>ADP-D-ribose + H2O = D-ribose 5-phosphate + AMP + 2 H(+)</text>
        <dbReference type="Rhea" id="RHEA:10412"/>
        <dbReference type="ChEBI" id="CHEBI:15377"/>
        <dbReference type="ChEBI" id="CHEBI:15378"/>
        <dbReference type="ChEBI" id="CHEBI:57967"/>
        <dbReference type="ChEBI" id="CHEBI:78346"/>
        <dbReference type="ChEBI" id="CHEBI:456215"/>
        <dbReference type="EC" id="3.6.1.13"/>
    </reaction>
</comment>
<accession>A0A0P1G525</accession>
<feature type="domain" description="Nudix hydrolase" evidence="15">
    <location>
        <begin position="199"/>
        <end position="339"/>
    </location>
</feature>
<dbReference type="SUPFAM" id="SSF55811">
    <property type="entry name" value="Nudix"/>
    <property type="match status" value="1"/>
</dbReference>
<dbReference type="GO" id="GO:0006753">
    <property type="term" value="P:nucleoside phosphate metabolic process"/>
    <property type="evidence" value="ECO:0007669"/>
    <property type="project" value="TreeGrafter"/>
</dbReference>
<evidence type="ECO:0000256" key="13">
    <source>
        <dbReference type="PIRSR" id="PIRSR604385-2"/>
    </source>
</evidence>
<dbReference type="InterPro" id="IPR004385">
    <property type="entry name" value="NDP_pyrophosphatase"/>
</dbReference>
<evidence type="ECO:0000256" key="10">
    <source>
        <dbReference type="ARBA" id="ARBA00030308"/>
    </source>
</evidence>
<comment type="cofactor">
    <cofactor evidence="1 13">
        <name>Mg(2+)</name>
        <dbReference type="ChEBI" id="CHEBI:18420"/>
    </cofactor>
</comment>
<feature type="binding site" evidence="13">
    <location>
        <position position="310"/>
    </location>
    <ligand>
        <name>Mg(2+)</name>
        <dbReference type="ChEBI" id="CHEBI:18420"/>
        <label>1</label>
    </ligand>
</feature>
<keyword evidence="17" id="KW-1185">Reference proteome</keyword>
<dbReference type="PROSITE" id="PS51462">
    <property type="entry name" value="NUDIX"/>
    <property type="match status" value="1"/>
</dbReference>
<protein>
    <recommendedName>
        <fullName evidence="4">ADP-ribose pyrophosphatase</fullName>
        <ecNumber evidence="3">3.6.1.13</ecNumber>
    </recommendedName>
    <alternativeName>
        <fullName evidence="9">ADP-ribose diphosphatase</fullName>
    </alternativeName>
    <alternativeName>
        <fullName evidence="11">ADP-ribose phosphohydrolase</fullName>
    </alternativeName>
    <alternativeName>
        <fullName evidence="10">Adenosine diphosphoribose pyrophosphatase</fullName>
    </alternativeName>
</protein>
<dbReference type="Pfam" id="PF06094">
    <property type="entry name" value="GGACT"/>
    <property type="match status" value="1"/>
</dbReference>
<evidence type="ECO:0000256" key="12">
    <source>
        <dbReference type="ARBA" id="ARBA00049546"/>
    </source>
</evidence>
<gene>
    <name evidence="16" type="primary">nudF</name>
    <name evidence="16" type="ORF">TRN7648_01140</name>
</gene>
<evidence type="ECO:0000256" key="2">
    <source>
        <dbReference type="ARBA" id="ARBA00007482"/>
    </source>
</evidence>
<dbReference type="NCBIfam" id="TIGR00052">
    <property type="entry name" value="nudix-type nucleoside diphosphatase, YffH/AdpP family"/>
    <property type="match status" value="1"/>
</dbReference>
<reference evidence="16 17" key="1">
    <citation type="submission" date="2015-09" db="EMBL/GenBank/DDBJ databases">
        <authorList>
            <consortium name="Swine Surveillance"/>
        </authorList>
    </citation>
    <scope>NUCLEOTIDE SEQUENCE [LARGE SCALE GENOMIC DNA]</scope>
    <source>
        <strain evidence="16 17">CECT 7648</strain>
    </source>
</reference>
<keyword evidence="7 13" id="KW-0460">Magnesium</keyword>
<dbReference type="PROSITE" id="PS00893">
    <property type="entry name" value="NUDIX_BOX"/>
    <property type="match status" value="1"/>
</dbReference>
<dbReference type="Gene3D" id="3.90.79.10">
    <property type="entry name" value="Nucleoside Triphosphate Pyrophosphohydrolase"/>
    <property type="match status" value="1"/>
</dbReference>
<comment type="similarity">
    <text evidence="2">Belongs to the Nudix hydrolase family. NudF subfamily.</text>
</comment>
<dbReference type="STRING" id="441103.TRN7648_01140"/>
<dbReference type="InterPro" id="IPR009288">
    <property type="entry name" value="AIG2-like_dom"/>
</dbReference>
<dbReference type="Gene3D" id="3.10.490.10">
    <property type="entry name" value="Gamma-glutamyl cyclotransferase-like"/>
    <property type="match status" value="1"/>
</dbReference>
<dbReference type="PANTHER" id="PTHR11839:SF5">
    <property type="entry name" value="ADP-RIBOSE PYROPHOSPHATASE"/>
    <property type="match status" value="1"/>
</dbReference>
<evidence type="ECO:0000256" key="6">
    <source>
        <dbReference type="ARBA" id="ARBA00022801"/>
    </source>
</evidence>
<dbReference type="GO" id="GO:0019693">
    <property type="term" value="P:ribose phosphate metabolic process"/>
    <property type="evidence" value="ECO:0007669"/>
    <property type="project" value="TreeGrafter"/>
</dbReference>
<evidence type="ECO:0000313" key="17">
    <source>
        <dbReference type="Proteomes" id="UP000054935"/>
    </source>
</evidence>
<feature type="binding site" evidence="13">
    <location>
        <position position="241"/>
    </location>
    <ligand>
        <name>Mg(2+)</name>
        <dbReference type="ChEBI" id="CHEBI:18420"/>
        <label>1</label>
    </ligand>
</feature>
<dbReference type="PANTHER" id="PTHR11839">
    <property type="entry name" value="UDP/ADP-SUGAR PYROPHOSPHATASE"/>
    <property type="match status" value="1"/>
</dbReference>
<organism evidence="16 17">
    <name type="scientific">Tropicibacter naphthalenivorans</name>
    <dbReference type="NCBI Taxonomy" id="441103"/>
    <lineage>
        <taxon>Bacteria</taxon>
        <taxon>Pseudomonadati</taxon>
        <taxon>Pseudomonadota</taxon>
        <taxon>Alphaproteobacteria</taxon>
        <taxon>Rhodobacterales</taxon>
        <taxon>Roseobacteraceae</taxon>
        <taxon>Tropicibacter</taxon>
    </lineage>
</organism>
<evidence type="ECO:0000256" key="3">
    <source>
        <dbReference type="ARBA" id="ARBA00012453"/>
    </source>
</evidence>
<comment type="function">
    <text evidence="8">Acts on ADP-mannose and ADP-glucose as well as ADP-ribose. Prevents glycogen biosynthesis. The reaction catalyzed by this enzyme is a limiting step of the gluconeogenic process.</text>
</comment>
<dbReference type="GO" id="GO:0046872">
    <property type="term" value="F:metal ion binding"/>
    <property type="evidence" value="ECO:0007669"/>
    <property type="project" value="UniProtKB-KW"/>
</dbReference>
<evidence type="ECO:0000256" key="8">
    <source>
        <dbReference type="ARBA" id="ARBA00025164"/>
    </source>
</evidence>
<dbReference type="GO" id="GO:0047631">
    <property type="term" value="F:ADP-ribose diphosphatase activity"/>
    <property type="evidence" value="ECO:0007669"/>
    <property type="project" value="UniProtKB-EC"/>
</dbReference>
<dbReference type="InterPro" id="IPR013024">
    <property type="entry name" value="GGCT-like"/>
</dbReference>
<sequence>MLGRVPDNAPAVLADHAVYWAQDEAFPVIAPQPGAQAKGLLVRGLTSADLEALDFYEGGFGYDARPVTVTVDGQGAQALVYFPPEGKFTAGAPWSLDAWRQDWEEITMRAAAEVMARRTTHSAAEIRGMLPFFRSRAWAQQIARTPAPQTVRNPMTMDQVEITGKRPGFHGFFTMNAFKLRYRRFDGDWSPELPRECFMSFDVALVLPYDPVLDKVLLVEQLRFGPVQRGDPAPWVLEPIAGLVDARETPEAAARREAVEEAHLTLTDLRPMVRGYASPGYSTEFYHSFLGLCDLSGRGQSQGGLEAENEDIRNHVIAFTDAMDLLDTGEINAAPLAMMLLWLATKREALRAAA</sequence>